<proteinExistence type="predicted"/>
<dbReference type="PANTHER" id="PTHR43640">
    <property type="entry name" value="OS07G0260300 PROTEIN"/>
    <property type="match status" value="1"/>
</dbReference>
<organism evidence="2 3">
    <name type="scientific">Leptospira fainei serovar Hurstbridge str. BUT 6</name>
    <dbReference type="NCBI Taxonomy" id="1193011"/>
    <lineage>
        <taxon>Bacteria</taxon>
        <taxon>Pseudomonadati</taxon>
        <taxon>Spirochaetota</taxon>
        <taxon>Spirochaetia</taxon>
        <taxon>Leptospirales</taxon>
        <taxon>Leptospiraceae</taxon>
        <taxon>Leptospira</taxon>
    </lineage>
</organism>
<dbReference type="EMBL" id="AKWZ02000010">
    <property type="protein sequence ID" value="EPG73105.1"/>
    <property type="molecule type" value="Genomic_DNA"/>
</dbReference>
<dbReference type="PROSITE" id="PS51352">
    <property type="entry name" value="THIOREDOXIN_2"/>
    <property type="match status" value="1"/>
</dbReference>
<dbReference type="GO" id="GO:0016209">
    <property type="term" value="F:antioxidant activity"/>
    <property type="evidence" value="ECO:0007669"/>
    <property type="project" value="InterPro"/>
</dbReference>
<sequence length="199" mass="21842">MKRAFFLFSILSIFVYSLYAIKPGDIAPEFSEKDISGKLRNLSEFKGKFLVLEWHNQGCPFVKKHYGSGNMQKLQKEITAKGVVWLSVISSAPGKQGYVTPEEEKEYLKKSQAVPSAVLFDPDGTMGKAYGAKTTPQMVLISPEGKILYNGAIDDRPSTDQSDIPLAKNYIVAAVGEALTGKQISVSTSQPYGCSVKYD</sequence>
<keyword evidence="3" id="KW-1185">Reference proteome</keyword>
<dbReference type="RefSeq" id="WP_016549595.1">
    <property type="nucleotide sequence ID" value="NZ_AKWZ02000010.1"/>
</dbReference>
<evidence type="ECO:0000259" key="1">
    <source>
        <dbReference type="PROSITE" id="PS51352"/>
    </source>
</evidence>
<dbReference type="Gene3D" id="3.40.30.10">
    <property type="entry name" value="Glutaredoxin"/>
    <property type="match status" value="1"/>
</dbReference>
<reference evidence="2" key="1">
    <citation type="submission" date="2013-04" db="EMBL/GenBank/DDBJ databases">
        <authorList>
            <person name="Harkins D.M."/>
            <person name="Durkin A.S."/>
            <person name="Selengut J.D."/>
            <person name="Sanka R."/>
            <person name="DePew J."/>
            <person name="Purushe J."/>
            <person name="Ahmed A."/>
            <person name="van der Linden H."/>
            <person name="Goris M.G.A."/>
            <person name="Hartskeerl R.A."/>
            <person name="Vinetz J.M."/>
            <person name="Sutton G.G."/>
            <person name="Nelson W.C."/>
            <person name="Fouts D.E."/>
        </authorList>
    </citation>
    <scope>NUCLEOTIDE SEQUENCE [LARGE SCALE GENOMIC DNA]</scope>
    <source>
        <strain evidence="2">BUT 6</strain>
    </source>
</reference>
<evidence type="ECO:0000313" key="2">
    <source>
        <dbReference type="EMBL" id="EPG73105.1"/>
    </source>
</evidence>
<dbReference type="InterPro" id="IPR013766">
    <property type="entry name" value="Thioredoxin_domain"/>
</dbReference>
<dbReference type="PANTHER" id="PTHR43640:SF1">
    <property type="entry name" value="THIOREDOXIN-DEPENDENT PEROXIREDOXIN"/>
    <property type="match status" value="1"/>
</dbReference>
<feature type="domain" description="Thioredoxin" evidence="1">
    <location>
        <begin position="21"/>
        <end position="176"/>
    </location>
</feature>
<dbReference type="InterPro" id="IPR047262">
    <property type="entry name" value="PRX-like1"/>
</dbReference>
<gene>
    <name evidence="2" type="ORF">LEP1GSC058_3824</name>
</gene>
<protein>
    <submittedName>
        <fullName evidence="2">Redoxin</fullName>
    </submittedName>
</protein>
<evidence type="ECO:0000313" key="3">
    <source>
        <dbReference type="Proteomes" id="UP000014540"/>
    </source>
</evidence>
<dbReference type="CDD" id="cd02969">
    <property type="entry name" value="PRX_like1"/>
    <property type="match status" value="1"/>
</dbReference>
<name>S3V9M2_9LEPT</name>
<comment type="caution">
    <text evidence="2">The sequence shown here is derived from an EMBL/GenBank/DDBJ whole genome shotgun (WGS) entry which is preliminary data.</text>
</comment>
<dbReference type="GO" id="GO:0016491">
    <property type="term" value="F:oxidoreductase activity"/>
    <property type="evidence" value="ECO:0007669"/>
    <property type="project" value="InterPro"/>
</dbReference>
<dbReference type="SUPFAM" id="SSF52833">
    <property type="entry name" value="Thioredoxin-like"/>
    <property type="match status" value="1"/>
</dbReference>
<dbReference type="STRING" id="1193011.LEP1GSC058_3824"/>
<dbReference type="Proteomes" id="UP000014540">
    <property type="component" value="Unassembled WGS sequence"/>
</dbReference>
<accession>S3V9M2</accession>
<dbReference type="OrthoDB" id="9781543at2"/>
<dbReference type="Pfam" id="PF00578">
    <property type="entry name" value="AhpC-TSA"/>
    <property type="match status" value="1"/>
</dbReference>
<dbReference type="InterPro" id="IPR036249">
    <property type="entry name" value="Thioredoxin-like_sf"/>
</dbReference>
<dbReference type="InterPro" id="IPR000866">
    <property type="entry name" value="AhpC/TSA"/>
</dbReference>
<dbReference type="AlphaFoldDB" id="S3V9M2"/>